<evidence type="ECO:0000313" key="2">
    <source>
        <dbReference type="EMBL" id="BBX54545.1"/>
    </source>
</evidence>
<dbReference type="InterPro" id="IPR036188">
    <property type="entry name" value="FAD/NAD-bd_sf"/>
</dbReference>
<evidence type="ECO:0000313" key="3">
    <source>
        <dbReference type="Proteomes" id="UP000466785"/>
    </source>
</evidence>
<dbReference type="KEGG" id="mpof:MPOR_55710"/>
<dbReference type="SUPFAM" id="SSF51905">
    <property type="entry name" value="FAD/NAD(P)-binding domain"/>
    <property type="match status" value="2"/>
</dbReference>
<dbReference type="GO" id="GO:0050660">
    <property type="term" value="F:flavin adenine dinucleotide binding"/>
    <property type="evidence" value="ECO:0007669"/>
    <property type="project" value="TreeGrafter"/>
</dbReference>
<dbReference type="PRINTS" id="PR00368">
    <property type="entry name" value="FADPNR"/>
</dbReference>
<evidence type="ECO:0000256" key="1">
    <source>
        <dbReference type="ARBA" id="ARBA00023002"/>
    </source>
</evidence>
<dbReference type="GO" id="GO:0004497">
    <property type="term" value="F:monooxygenase activity"/>
    <property type="evidence" value="ECO:0007669"/>
    <property type="project" value="UniProtKB-KW"/>
</dbReference>
<dbReference type="Proteomes" id="UP000466785">
    <property type="component" value="Plasmid pJCM12603"/>
</dbReference>
<proteinExistence type="predicted"/>
<dbReference type="PANTHER" id="PTHR43539:SF78">
    <property type="entry name" value="FLAVIN-CONTAINING MONOOXYGENASE"/>
    <property type="match status" value="1"/>
</dbReference>
<geneLocation type="plasmid" evidence="3">
    <name>pjcm12603 dna</name>
</geneLocation>
<gene>
    <name evidence="2" type="ORF">MPOR_55710</name>
</gene>
<dbReference type="PANTHER" id="PTHR43539">
    <property type="entry name" value="FLAVIN-BINDING MONOOXYGENASE-LIKE PROTEIN (AFU_ORTHOLOGUE AFUA_4G09220)"/>
    <property type="match status" value="1"/>
</dbReference>
<dbReference type="GO" id="GO:0005829">
    <property type="term" value="C:cytosol"/>
    <property type="evidence" value="ECO:0007669"/>
    <property type="project" value="TreeGrafter"/>
</dbReference>
<keyword evidence="2" id="KW-0614">Plasmid</keyword>
<dbReference type="RefSeq" id="WP_163681122.1">
    <property type="nucleotide sequence ID" value="NZ_AP022571.1"/>
</dbReference>
<dbReference type="InterPro" id="IPR050982">
    <property type="entry name" value="Auxin_biosynth/cation_transpt"/>
</dbReference>
<dbReference type="Pfam" id="PF13738">
    <property type="entry name" value="Pyr_redox_3"/>
    <property type="match status" value="1"/>
</dbReference>
<sequence length="393" mass="42229">MATSFDCDVIVIGAGAAGVAVARVLENSGLSVRLLEKAERAGASWWMRYDGLRLNTTRWLSDLPLTRMPARYGRWPHRQDWAAYIEDYAATLGDTAFGVTAQRLNKKSAGWLVQTDIGAMSARFVVVATGHDRVPQIPKWSGVQSYSGTLIHSSQYGRAQDFRGQKILVVGTGNSGVEIATLLADEPSTQVSLSVRSPPLLLKREIGGIPVTVLAEIGRFLPDAVLDFVGLSAHRWMWQNLAPYGLGDTAKRLSTMRHTYYSPPLDSGFAAAVQRGAIHLRSAIAGFDGAAVIFETGGSDAFDVVIAATGFRPGLEHLVGHLGVLDDYGEPAVTAGAQHPAAAGLFFAGFRFGLFALLPYLEGDARAIALAVSGHAPRLWTLRRILKLPLLAP</sequence>
<name>A0A6N4VI68_9MYCO</name>
<keyword evidence="1" id="KW-0560">Oxidoreductase</keyword>
<protein>
    <submittedName>
        <fullName evidence="2">Monooxygenase</fullName>
    </submittedName>
</protein>
<keyword evidence="3" id="KW-1185">Reference proteome</keyword>
<organism evidence="2 3">
    <name type="scientific">Mycolicibacterium poriferae</name>
    <dbReference type="NCBI Taxonomy" id="39694"/>
    <lineage>
        <taxon>Bacteria</taxon>
        <taxon>Bacillati</taxon>
        <taxon>Actinomycetota</taxon>
        <taxon>Actinomycetes</taxon>
        <taxon>Mycobacteriales</taxon>
        <taxon>Mycobacteriaceae</taxon>
        <taxon>Mycolicibacterium</taxon>
    </lineage>
</organism>
<dbReference type="AlphaFoldDB" id="A0A6N4VI68"/>
<dbReference type="PRINTS" id="PR00469">
    <property type="entry name" value="PNDRDTASEII"/>
</dbReference>
<dbReference type="EMBL" id="AP022571">
    <property type="protein sequence ID" value="BBX54545.1"/>
    <property type="molecule type" value="Genomic_DNA"/>
</dbReference>
<dbReference type="Gene3D" id="3.50.50.60">
    <property type="entry name" value="FAD/NAD(P)-binding domain"/>
    <property type="match status" value="1"/>
</dbReference>
<accession>A0A6N4VI68</accession>
<keyword evidence="2" id="KW-0503">Monooxygenase</keyword>
<reference evidence="2 3" key="1">
    <citation type="journal article" date="2019" name="Emerg. Microbes Infect.">
        <title>Comprehensive subspecies identification of 175 nontuberculous mycobacteria species based on 7547 genomic profiles.</title>
        <authorList>
            <person name="Matsumoto Y."/>
            <person name="Kinjo T."/>
            <person name="Motooka D."/>
            <person name="Nabeya D."/>
            <person name="Jung N."/>
            <person name="Uechi K."/>
            <person name="Horii T."/>
            <person name="Iida T."/>
            <person name="Fujita J."/>
            <person name="Nakamura S."/>
        </authorList>
    </citation>
    <scope>NUCLEOTIDE SEQUENCE [LARGE SCALE GENOMIC DNA]</scope>
    <source>
        <strain evidence="2 3">JCM 12603</strain>
        <plasmid evidence="3">pjcm12603 dna</plasmid>
    </source>
</reference>